<dbReference type="EMBL" id="DXAN01000011">
    <property type="protein sequence ID" value="HJA08377.1"/>
    <property type="molecule type" value="Genomic_DNA"/>
</dbReference>
<reference evidence="1" key="2">
    <citation type="submission" date="2021-04" db="EMBL/GenBank/DDBJ databases">
        <authorList>
            <person name="Gilroy R."/>
        </authorList>
    </citation>
    <scope>NUCLEOTIDE SEQUENCE</scope>
    <source>
        <strain evidence="1">CHK186-16707</strain>
    </source>
</reference>
<dbReference type="AlphaFoldDB" id="A0A9D2HBT8"/>
<reference evidence="1" key="1">
    <citation type="journal article" date="2021" name="PeerJ">
        <title>Extensive microbial diversity within the chicken gut microbiome revealed by metagenomics and culture.</title>
        <authorList>
            <person name="Gilroy R."/>
            <person name="Ravi A."/>
            <person name="Getino M."/>
            <person name="Pursley I."/>
            <person name="Horton D.L."/>
            <person name="Alikhan N.F."/>
            <person name="Baker D."/>
            <person name="Gharbi K."/>
            <person name="Hall N."/>
            <person name="Watson M."/>
            <person name="Adriaenssens E.M."/>
            <person name="Foster-Nyarko E."/>
            <person name="Jarju S."/>
            <person name="Secka A."/>
            <person name="Antonio M."/>
            <person name="Oren A."/>
            <person name="Chaudhuri R.R."/>
            <person name="La Ragione R."/>
            <person name="Hildebrand F."/>
            <person name="Pallen M.J."/>
        </authorList>
    </citation>
    <scope>NUCLEOTIDE SEQUENCE</scope>
    <source>
        <strain evidence="1">CHK186-16707</strain>
    </source>
</reference>
<organism evidence="1 2">
    <name type="scientific">Candidatus Mailhella merdigallinarum</name>
    <dbReference type="NCBI Taxonomy" id="2838658"/>
    <lineage>
        <taxon>Bacteria</taxon>
        <taxon>Pseudomonadati</taxon>
        <taxon>Thermodesulfobacteriota</taxon>
        <taxon>Desulfovibrionia</taxon>
        <taxon>Desulfovibrionales</taxon>
        <taxon>Desulfovibrionaceae</taxon>
        <taxon>Mailhella</taxon>
    </lineage>
</organism>
<dbReference type="Pfam" id="PF12900">
    <property type="entry name" value="Pyridox_ox_2"/>
    <property type="match status" value="1"/>
</dbReference>
<dbReference type="Proteomes" id="UP000824225">
    <property type="component" value="Unassembled WGS sequence"/>
</dbReference>
<evidence type="ECO:0000313" key="1">
    <source>
        <dbReference type="EMBL" id="HJA08377.1"/>
    </source>
</evidence>
<gene>
    <name evidence="1" type="ORF">H9962_04200</name>
</gene>
<accession>A0A9D2HBT8</accession>
<name>A0A9D2HBT8_9BACT</name>
<comment type="caution">
    <text evidence="1">The sequence shown here is derived from an EMBL/GenBank/DDBJ whole genome shotgun (WGS) entry which is preliminary data.</text>
</comment>
<dbReference type="InterPro" id="IPR012349">
    <property type="entry name" value="Split_barrel_FMN-bd"/>
</dbReference>
<protein>
    <submittedName>
        <fullName evidence="1">Pyridoxamine 5'-phosphate oxidase family protein</fullName>
    </submittedName>
</protein>
<dbReference type="Gene3D" id="2.30.110.10">
    <property type="entry name" value="Electron Transport, Fmn-binding Protein, Chain A"/>
    <property type="match status" value="1"/>
</dbReference>
<dbReference type="SUPFAM" id="SSF50475">
    <property type="entry name" value="FMN-binding split barrel"/>
    <property type="match status" value="1"/>
</dbReference>
<dbReference type="InterPro" id="IPR024747">
    <property type="entry name" value="Pyridox_Oxase-rel"/>
</dbReference>
<sequence>MSPATPPWKHPMRRAARSLSPADGLAVLRRGAWGVLSLTAPGGHPYGVPLNYALWEPDPAPELPSTADAPFPPGFSLVFHSAMYGLKLDILSAAPEACFTVAPEVEVNPAGLTTRYESALVFGSVSVLKGVRRDAALLHLGRRFSAAYPEALARTLERSGPQTTALLMDIRGLTGKFNGERSRPSGPPDADRL</sequence>
<evidence type="ECO:0000313" key="2">
    <source>
        <dbReference type="Proteomes" id="UP000824225"/>
    </source>
</evidence>
<proteinExistence type="predicted"/>